<sequence length="694" mass="78893">MRVHFIFAVAFSVISAAFFSGNVSAADYREPCKVVRVGYYRNSEPFMNGGSEDEPKGGYAYEYLQTLAVYTGWKYEYVYGDFTELYAKLVSGEIDLLGDISFLEERRAELDYPDFPMGTESYYIYASPAAAERIMLDDDAGVLDGMSICCVGGESFQYRLLLDWLEDKNISLDIVFMSYDDVSFDDFKNGKFDLLVLMDSVADISFEPLFRLGASDIYLAVSKMRPDILAELNSALNEIFVSNPYFNQQLWERYYSNTSFTRRLSARERKWFDEHPRLRIGCLKDGIPFSFYDEGLERTEGIIVYLTECLKNVFGVESDIEFSFYDQVNEAEVALKNGVVDVIFPSVYDLDSAEKSGSMMSKPVMNSGYSYIFGNKKLMNSIAVVKNSQSLSYVSRFFPNASVIEADSFKECLDLVMRGTVSGAVVSSFKISRYISLRKKYRSLNVMNLPNSDSVSFSVMHENYVLVSALNKLVNYVRSADRLNEIVMNLSLRVGKYTMRDFFDDYLVLIMTWLAVSLVLLLSLFVALDRLKMMINYDVLTHLMNRRKLTPYFDTALSRAIQKGEPFSILIFDLDDFKHVNDTYGHSAGDDVLKMASSTILKGIDRHDMAFRWGGEEFLVLMRADPKIVRRAAERIRAAISAQKVMYRDKSISITATIGVSSYAPGATRTSMFQEADRNLYEGKRSGKNKVVTS</sequence>
<dbReference type="NCBIfam" id="TIGR00254">
    <property type="entry name" value="GGDEF"/>
    <property type="match status" value="1"/>
</dbReference>
<dbReference type="FunFam" id="3.30.70.270:FF:000001">
    <property type="entry name" value="Diguanylate cyclase domain protein"/>
    <property type="match status" value="1"/>
</dbReference>
<dbReference type="Pfam" id="PF00497">
    <property type="entry name" value="SBP_bac_3"/>
    <property type="match status" value="1"/>
</dbReference>
<dbReference type="GO" id="GO:1902201">
    <property type="term" value="P:negative regulation of bacterial-type flagellum-dependent cell motility"/>
    <property type="evidence" value="ECO:0007669"/>
    <property type="project" value="TreeGrafter"/>
</dbReference>
<evidence type="ECO:0000256" key="4">
    <source>
        <dbReference type="SAM" id="SignalP"/>
    </source>
</evidence>
<dbReference type="InterPro" id="IPR043128">
    <property type="entry name" value="Rev_trsase/Diguanyl_cyclase"/>
</dbReference>
<dbReference type="RefSeq" id="WP_002705435.1">
    <property type="nucleotide sequence ID" value="NZ_AGRW01000051.1"/>
</dbReference>
<dbReference type="Proteomes" id="UP000003571">
    <property type="component" value="Unassembled WGS sequence"/>
</dbReference>
<gene>
    <name evidence="6" type="ORF">TresaDRAFT_0350</name>
</gene>
<comment type="catalytic activity">
    <reaction evidence="2">
        <text>2 GTP = 3',3'-c-di-GMP + 2 diphosphate</text>
        <dbReference type="Rhea" id="RHEA:24898"/>
        <dbReference type="ChEBI" id="CHEBI:33019"/>
        <dbReference type="ChEBI" id="CHEBI:37565"/>
        <dbReference type="ChEBI" id="CHEBI:58805"/>
        <dbReference type="EC" id="2.7.7.65"/>
    </reaction>
</comment>
<dbReference type="AlphaFoldDB" id="H7EMC8"/>
<dbReference type="SUPFAM" id="SSF55073">
    <property type="entry name" value="Nucleotide cyclase"/>
    <property type="match status" value="1"/>
</dbReference>
<dbReference type="Gene3D" id="3.30.70.270">
    <property type="match status" value="1"/>
</dbReference>
<dbReference type="OrthoDB" id="6192248at2"/>
<dbReference type="SMART" id="SM00267">
    <property type="entry name" value="GGDEF"/>
    <property type="match status" value="1"/>
</dbReference>
<name>H7EMC8_9SPIR</name>
<evidence type="ECO:0000256" key="1">
    <source>
        <dbReference type="ARBA" id="ARBA00012528"/>
    </source>
</evidence>
<evidence type="ECO:0000259" key="5">
    <source>
        <dbReference type="PROSITE" id="PS50887"/>
    </source>
</evidence>
<keyword evidence="7" id="KW-1185">Reference proteome</keyword>
<dbReference type="PANTHER" id="PTHR45138">
    <property type="entry name" value="REGULATORY COMPONENTS OF SENSORY TRANSDUCTION SYSTEM"/>
    <property type="match status" value="1"/>
</dbReference>
<dbReference type="PROSITE" id="PS50887">
    <property type="entry name" value="GGDEF"/>
    <property type="match status" value="1"/>
</dbReference>
<dbReference type="InterPro" id="IPR001638">
    <property type="entry name" value="Solute-binding_3/MltF_N"/>
</dbReference>
<dbReference type="EMBL" id="AGRW01000051">
    <property type="protein sequence ID" value="EIC01213.1"/>
    <property type="molecule type" value="Genomic_DNA"/>
</dbReference>
<dbReference type="GO" id="GO:0005886">
    <property type="term" value="C:plasma membrane"/>
    <property type="evidence" value="ECO:0007669"/>
    <property type="project" value="TreeGrafter"/>
</dbReference>
<evidence type="ECO:0000256" key="2">
    <source>
        <dbReference type="ARBA" id="ARBA00034247"/>
    </source>
</evidence>
<dbReference type="eggNOG" id="COG3706">
    <property type="taxonomic scope" value="Bacteria"/>
</dbReference>
<feature type="transmembrane region" description="Helical" evidence="3">
    <location>
        <begin position="506"/>
        <end position="528"/>
    </location>
</feature>
<proteinExistence type="predicted"/>
<feature type="chain" id="PRO_5003608839" description="diguanylate cyclase" evidence="4">
    <location>
        <begin position="26"/>
        <end position="694"/>
    </location>
</feature>
<dbReference type="Pfam" id="PF00990">
    <property type="entry name" value="GGDEF"/>
    <property type="match status" value="1"/>
</dbReference>
<dbReference type="STRING" id="907348.TresaDRAFT_0350"/>
<comment type="caution">
    <text evidence="6">The sequence shown here is derived from an EMBL/GenBank/DDBJ whole genome shotgun (WGS) entry which is preliminary data.</text>
</comment>
<dbReference type="GO" id="GO:0052621">
    <property type="term" value="F:diguanylate cyclase activity"/>
    <property type="evidence" value="ECO:0007669"/>
    <property type="project" value="UniProtKB-EC"/>
</dbReference>
<dbReference type="EC" id="2.7.7.65" evidence="1"/>
<dbReference type="PANTHER" id="PTHR45138:SF9">
    <property type="entry name" value="DIGUANYLATE CYCLASE DGCM-RELATED"/>
    <property type="match status" value="1"/>
</dbReference>
<evidence type="ECO:0000313" key="7">
    <source>
        <dbReference type="Proteomes" id="UP000003571"/>
    </source>
</evidence>
<feature type="signal peptide" evidence="4">
    <location>
        <begin position="1"/>
        <end position="25"/>
    </location>
</feature>
<dbReference type="CDD" id="cd01949">
    <property type="entry name" value="GGDEF"/>
    <property type="match status" value="1"/>
</dbReference>
<evidence type="ECO:0000313" key="6">
    <source>
        <dbReference type="EMBL" id="EIC01213.1"/>
    </source>
</evidence>
<keyword evidence="3" id="KW-0472">Membrane</keyword>
<dbReference type="InterPro" id="IPR050469">
    <property type="entry name" value="Diguanylate_Cyclase"/>
</dbReference>
<reference evidence="6 7" key="1">
    <citation type="submission" date="2011-09" db="EMBL/GenBank/DDBJ databases">
        <title>The draft genome of Treponema saccharophilum DSM 2985.</title>
        <authorList>
            <consortium name="US DOE Joint Genome Institute (JGI-PGF)"/>
            <person name="Lucas S."/>
            <person name="Copeland A."/>
            <person name="Lapidus A."/>
            <person name="Glavina del Rio T."/>
            <person name="Dalin E."/>
            <person name="Tice H."/>
            <person name="Bruce D."/>
            <person name="Goodwin L."/>
            <person name="Pitluck S."/>
            <person name="Peters L."/>
            <person name="Kyrpides N."/>
            <person name="Mavromatis K."/>
            <person name="Ivanova N."/>
            <person name="Markowitz V."/>
            <person name="Cheng J.-F."/>
            <person name="Hugenholtz P."/>
            <person name="Woyke T."/>
            <person name="Wu D."/>
            <person name="Gronow S."/>
            <person name="Wellnitz S."/>
            <person name="Brambilla E."/>
            <person name="Klenk H.-P."/>
            <person name="Eisen J.A."/>
        </authorList>
    </citation>
    <scope>NUCLEOTIDE SEQUENCE [LARGE SCALE GENOMIC DNA]</scope>
    <source>
        <strain evidence="6 7">DSM 2985</strain>
    </source>
</reference>
<dbReference type="Gene3D" id="3.40.190.10">
    <property type="entry name" value="Periplasmic binding protein-like II"/>
    <property type="match status" value="3"/>
</dbReference>
<evidence type="ECO:0000256" key="3">
    <source>
        <dbReference type="SAM" id="Phobius"/>
    </source>
</evidence>
<dbReference type="InterPro" id="IPR029787">
    <property type="entry name" value="Nucleotide_cyclase"/>
</dbReference>
<dbReference type="GO" id="GO:0043709">
    <property type="term" value="P:cell adhesion involved in single-species biofilm formation"/>
    <property type="evidence" value="ECO:0007669"/>
    <property type="project" value="TreeGrafter"/>
</dbReference>
<organism evidence="6 7">
    <name type="scientific">Treponema saccharophilum DSM 2985</name>
    <dbReference type="NCBI Taxonomy" id="907348"/>
    <lineage>
        <taxon>Bacteria</taxon>
        <taxon>Pseudomonadati</taxon>
        <taxon>Spirochaetota</taxon>
        <taxon>Spirochaetia</taxon>
        <taxon>Spirochaetales</taxon>
        <taxon>Treponemataceae</taxon>
        <taxon>Treponema</taxon>
    </lineage>
</organism>
<dbReference type="eggNOG" id="COG0834">
    <property type="taxonomic scope" value="Bacteria"/>
</dbReference>
<dbReference type="InterPro" id="IPR000160">
    <property type="entry name" value="GGDEF_dom"/>
</dbReference>
<keyword evidence="3" id="KW-1133">Transmembrane helix</keyword>
<keyword evidence="4" id="KW-0732">Signal</keyword>
<feature type="domain" description="GGDEF" evidence="5">
    <location>
        <begin position="565"/>
        <end position="694"/>
    </location>
</feature>
<dbReference type="SUPFAM" id="SSF53850">
    <property type="entry name" value="Periplasmic binding protein-like II"/>
    <property type="match status" value="2"/>
</dbReference>
<dbReference type="PATRIC" id="fig|907348.3.peg.2105"/>
<accession>H7EMC8</accession>
<keyword evidence="3" id="KW-0812">Transmembrane</keyword>
<protein>
    <recommendedName>
        <fullName evidence="1">diguanylate cyclase</fullName>
        <ecNumber evidence="1">2.7.7.65</ecNumber>
    </recommendedName>
</protein>